<name>A0ABS7PQM4_9SPHN</name>
<keyword evidence="1" id="KW-1133">Transmembrane helix</keyword>
<dbReference type="InterPro" id="IPR052529">
    <property type="entry name" value="Bact_Transport_Assoc"/>
</dbReference>
<feature type="transmembrane region" description="Helical" evidence="1">
    <location>
        <begin position="341"/>
        <end position="363"/>
    </location>
</feature>
<dbReference type="RefSeq" id="WP_222990756.1">
    <property type="nucleotide sequence ID" value="NZ_JAINVV010000007.1"/>
</dbReference>
<dbReference type="Proteomes" id="UP000706039">
    <property type="component" value="Unassembled WGS sequence"/>
</dbReference>
<evidence type="ECO:0000259" key="2">
    <source>
        <dbReference type="Pfam" id="PF04235"/>
    </source>
</evidence>
<feature type="transmembrane region" description="Helical" evidence="1">
    <location>
        <begin position="303"/>
        <end position="321"/>
    </location>
</feature>
<organism evidence="3 4">
    <name type="scientific">Sphingomonas colocasiae</name>
    <dbReference type="NCBI Taxonomy" id="1848973"/>
    <lineage>
        <taxon>Bacteria</taxon>
        <taxon>Pseudomonadati</taxon>
        <taxon>Pseudomonadota</taxon>
        <taxon>Alphaproteobacteria</taxon>
        <taxon>Sphingomonadales</taxon>
        <taxon>Sphingomonadaceae</taxon>
        <taxon>Sphingomonas</taxon>
    </lineage>
</organism>
<sequence length="416" mass="46128">MTETNGAVRHLTLDAMRGIAVMGILLMNIVMFAMPSQAYINPLAWGGDGPLDLGIWMVNFVLVDGKMRGLFTLLFGASTLLVIDRAEARQHSSIKVHYSRMAWLLVFGLVHYYLIWSGDILILYAVCGMVIYAFHHNDARWLRRGAVLTIAINFLVWAIFAFSFVHMKATAGAPGASAAAIQSFQETLVALGQPGSWAITQEIQAYAGGYADILAYRTGPTGLFGPLMMMMLYGFETIGLMMLGMSLYRNGFLTGEWAPSRYAAMALRCYLVGLPAMIALGWWCRSSGFDTVTTFNAVIVWSTPFRVILTLGHAAFAVWLIQHFRDSGAVARIAAAGRAAFTNYLGTSIVMTTIFYGYGLGLYGQVSRAGIYLAVLGGWAAMLLWSKPWLDRFTYGPFEWLWRSLARREWQAMRRG</sequence>
<dbReference type="PANTHER" id="PTHR30590">
    <property type="entry name" value="INNER MEMBRANE PROTEIN"/>
    <property type="match status" value="1"/>
</dbReference>
<comment type="caution">
    <text evidence="3">The sequence shown here is derived from an EMBL/GenBank/DDBJ whole genome shotgun (WGS) entry which is preliminary data.</text>
</comment>
<keyword evidence="4" id="KW-1185">Reference proteome</keyword>
<dbReference type="Pfam" id="PF04235">
    <property type="entry name" value="DUF418"/>
    <property type="match status" value="1"/>
</dbReference>
<reference evidence="3 4" key="1">
    <citation type="submission" date="2021-08" db="EMBL/GenBank/DDBJ databases">
        <authorList>
            <person name="Tuo L."/>
        </authorList>
    </citation>
    <scope>NUCLEOTIDE SEQUENCE [LARGE SCALE GENOMIC DNA]</scope>
    <source>
        <strain evidence="3 4">JCM 31229</strain>
    </source>
</reference>
<feature type="transmembrane region" description="Helical" evidence="1">
    <location>
        <begin position="223"/>
        <end position="244"/>
    </location>
</feature>
<dbReference type="InterPro" id="IPR007349">
    <property type="entry name" value="DUF418"/>
</dbReference>
<feature type="transmembrane region" description="Helical" evidence="1">
    <location>
        <begin position="19"/>
        <end position="40"/>
    </location>
</feature>
<protein>
    <submittedName>
        <fullName evidence="3">DUF418 domain-containing protein</fullName>
    </submittedName>
</protein>
<feature type="transmembrane region" description="Helical" evidence="1">
    <location>
        <begin position="67"/>
        <end position="86"/>
    </location>
</feature>
<keyword evidence="1" id="KW-0472">Membrane</keyword>
<gene>
    <name evidence="3" type="ORF">K7G82_15150</name>
</gene>
<proteinExistence type="predicted"/>
<feature type="transmembrane region" description="Helical" evidence="1">
    <location>
        <begin position="369"/>
        <end position="385"/>
    </location>
</feature>
<dbReference type="PANTHER" id="PTHR30590:SF2">
    <property type="entry name" value="INNER MEMBRANE PROTEIN"/>
    <property type="match status" value="1"/>
</dbReference>
<evidence type="ECO:0000313" key="3">
    <source>
        <dbReference type="EMBL" id="MBY8823640.1"/>
    </source>
</evidence>
<feature type="transmembrane region" description="Helical" evidence="1">
    <location>
        <begin position="147"/>
        <end position="165"/>
    </location>
</feature>
<evidence type="ECO:0000313" key="4">
    <source>
        <dbReference type="Proteomes" id="UP000706039"/>
    </source>
</evidence>
<accession>A0ABS7PQM4</accession>
<keyword evidence="1" id="KW-0812">Transmembrane</keyword>
<feature type="transmembrane region" description="Helical" evidence="1">
    <location>
        <begin position="265"/>
        <end position="283"/>
    </location>
</feature>
<feature type="domain" description="DUF418" evidence="2">
    <location>
        <begin position="247"/>
        <end position="407"/>
    </location>
</feature>
<evidence type="ECO:0000256" key="1">
    <source>
        <dbReference type="SAM" id="Phobius"/>
    </source>
</evidence>
<feature type="transmembrane region" description="Helical" evidence="1">
    <location>
        <begin position="98"/>
        <end position="114"/>
    </location>
</feature>
<dbReference type="EMBL" id="JAINVV010000007">
    <property type="protein sequence ID" value="MBY8823640.1"/>
    <property type="molecule type" value="Genomic_DNA"/>
</dbReference>